<evidence type="ECO:0000313" key="3">
    <source>
        <dbReference type="Proteomes" id="UP000653076"/>
    </source>
</evidence>
<organism evidence="2 3">
    <name type="scientific">Micromonospora qiuiae</name>
    <dbReference type="NCBI Taxonomy" id="502268"/>
    <lineage>
        <taxon>Bacteria</taxon>
        <taxon>Bacillati</taxon>
        <taxon>Actinomycetota</taxon>
        <taxon>Actinomycetes</taxon>
        <taxon>Micromonosporales</taxon>
        <taxon>Micromonosporaceae</taxon>
        <taxon>Micromonospora</taxon>
    </lineage>
</organism>
<dbReference type="CDD" id="cd04458">
    <property type="entry name" value="CSP_CDS"/>
    <property type="match status" value="1"/>
</dbReference>
<sequence length="142" mass="15403">MVKGKVLRFDEARGYGFIAPDGGGEDVFVHINDLGAERAYIKPGVAVEFDVEDSERGGLKASSVRVLGRASTETTRRPTVSGRAAAREPDDDGLCDVLSDAEFRQEVTETLLKEASSLTGAQVLAVRENLLRLAREHGWVET</sequence>
<reference evidence="2 3" key="1">
    <citation type="submission" date="2021-01" db="EMBL/GenBank/DDBJ databases">
        <title>Whole genome shotgun sequence of Verrucosispora qiuiae NBRC 106684.</title>
        <authorList>
            <person name="Komaki H."/>
            <person name="Tamura T."/>
        </authorList>
    </citation>
    <scope>NUCLEOTIDE SEQUENCE [LARGE SCALE GENOMIC DNA]</scope>
    <source>
        <strain evidence="2 3">NBRC 106684</strain>
    </source>
</reference>
<dbReference type="RefSeq" id="WP_204037800.1">
    <property type="nucleotide sequence ID" value="NZ_BOPC01000100.1"/>
</dbReference>
<keyword evidence="2" id="KW-0238">DNA-binding</keyword>
<dbReference type="EMBL" id="BOPC01000100">
    <property type="protein sequence ID" value="GIJ30176.1"/>
    <property type="molecule type" value="Genomic_DNA"/>
</dbReference>
<dbReference type="InterPro" id="IPR002059">
    <property type="entry name" value="CSP_DNA-bd"/>
</dbReference>
<evidence type="ECO:0000259" key="1">
    <source>
        <dbReference type="PROSITE" id="PS51857"/>
    </source>
</evidence>
<dbReference type="Pfam" id="PF00313">
    <property type="entry name" value="CSD"/>
    <property type="match status" value="1"/>
</dbReference>
<dbReference type="SMART" id="SM00357">
    <property type="entry name" value="CSP"/>
    <property type="match status" value="1"/>
</dbReference>
<dbReference type="PRINTS" id="PR00050">
    <property type="entry name" value="COLDSHOCK"/>
</dbReference>
<name>A0ABQ4JKU5_9ACTN</name>
<keyword evidence="3" id="KW-1185">Reference proteome</keyword>
<dbReference type="PROSITE" id="PS51857">
    <property type="entry name" value="CSD_2"/>
    <property type="match status" value="1"/>
</dbReference>
<proteinExistence type="predicted"/>
<accession>A0ABQ4JKU5</accession>
<dbReference type="GO" id="GO:0003677">
    <property type="term" value="F:DNA binding"/>
    <property type="evidence" value="ECO:0007669"/>
    <property type="project" value="UniProtKB-KW"/>
</dbReference>
<dbReference type="PANTHER" id="PTHR46565">
    <property type="entry name" value="COLD SHOCK DOMAIN PROTEIN 2"/>
    <property type="match status" value="1"/>
</dbReference>
<protein>
    <submittedName>
        <fullName evidence="2">DNA-binding protein</fullName>
    </submittedName>
</protein>
<dbReference type="InterPro" id="IPR011129">
    <property type="entry name" value="CSD"/>
</dbReference>
<dbReference type="InterPro" id="IPR012340">
    <property type="entry name" value="NA-bd_OB-fold"/>
</dbReference>
<evidence type="ECO:0000313" key="2">
    <source>
        <dbReference type="EMBL" id="GIJ30176.1"/>
    </source>
</evidence>
<dbReference type="Gene3D" id="2.40.50.140">
    <property type="entry name" value="Nucleic acid-binding proteins"/>
    <property type="match status" value="1"/>
</dbReference>
<dbReference type="PANTHER" id="PTHR46565:SF20">
    <property type="entry name" value="COLD SHOCK DOMAIN-CONTAINING PROTEIN 4"/>
    <property type="match status" value="1"/>
</dbReference>
<dbReference type="SUPFAM" id="SSF50249">
    <property type="entry name" value="Nucleic acid-binding proteins"/>
    <property type="match status" value="1"/>
</dbReference>
<gene>
    <name evidence="2" type="ORF">Vqi01_53380</name>
</gene>
<comment type="caution">
    <text evidence="2">The sequence shown here is derived from an EMBL/GenBank/DDBJ whole genome shotgun (WGS) entry which is preliminary data.</text>
</comment>
<feature type="domain" description="CSD" evidence="1">
    <location>
        <begin position="1"/>
        <end position="66"/>
    </location>
</feature>
<dbReference type="Proteomes" id="UP000653076">
    <property type="component" value="Unassembled WGS sequence"/>
</dbReference>